<dbReference type="PROSITE" id="PS50889">
    <property type="entry name" value="S4"/>
    <property type="match status" value="1"/>
</dbReference>
<dbReference type="Pfam" id="PF00849">
    <property type="entry name" value="PseudoU_synth_2"/>
    <property type="match status" value="1"/>
</dbReference>
<feature type="domain" description="RNA-binding S4" evidence="8">
    <location>
        <begin position="21"/>
        <end position="85"/>
    </location>
</feature>
<sequence>MLEDEISNIEQFVAEEDDTGERIDKWLHTKNDSLSRSQIQSLIIDGHILVNDSPIKSNYKIKNHDVITIEYPELQEVTIGPEDIPLNIVFEDQDVIVVNKSRGMVVHPAQGHYHGTLVNALLFHCKDLSGINGELRPGIVHRIDKDTTGLLVVAKNDMAHRSLSEQFKQHSIIRKYVALVHGLIPNKEGTIDAPIARHKTLRKNMAVDVTNGKHAVTHFKVLEYIQDFTLVELSLETGRTHQIRVHMAYIGYPVAGDPVYGFRKSVKLRGQALHAKILGFIHPRTGETITFTSELPDDFQEVLNLLK</sequence>
<accession>A0A1E5L4F5</accession>
<dbReference type="InterPro" id="IPR002942">
    <property type="entry name" value="S4_RNA-bd"/>
</dbReference>
<evidence type="ECO:0000256" key="5">
    <source>
        <dbReference type="PIRSR" id="PIRSR606225-1"/>
    </source>
</evidence>
<proteinExistence type="inferred from homology"/>
<dbReference type="InterPro" id="IPR020103">
    <property type="entry name" value="PsdUridine_synth_cat_dom_sf"/>
</dbReference>
<dbReference type="InterPro" id="IPR036986">
    <property type="entry name" value="S4_RNA-bd_sf"/>
</dbReference>
<dbReference type="Pfam" id="PF01479">
    <property type="entry name" value="S4"/>
    <property type="match status" value="1"/>
</dbReference>
<dbReference type="InterPro" id="IPR050188">
    <property type="entry name" value="RluA_PseudoU_synthase"/>
</dbReference>
<dbReference type="SUPFAM" id="SSF55174">
    <property type="entry name" value="Alpha-L RNA-binding motif"/>
    <property type="match status" value="1"/>
</dbReference>
<comment type="caution">
    <text evidence="9">The sequence shown here is derived from an EMBL/GenBank/DDBJ whole genome shotgun (WGS) entry which is preliminary data.</text>
</comment>
<organism evidence="9 10">
    <name type="scientific">Desulfuribacillus stibiiarsenatis</name>
    <dbReference type="NCBI Taxonomy" id="1390249"/>
    <lineage>
        <taxon>Bacteria</taxon>
        <taxon>Bacillati</taxon>
        <taxon>Bacillota</taxon>
        <taxon>Desulfuribacillia</taxon>
        <taxon>Desulfuribacillales</taxon>
        <taxon>Desulfuribacillaceae</taxon>
        <taxon>Desulfuribacillus</taxon>
    </lineage>
</organism>
<dbReference type="PANTHER" id="PTHR21600">
    <property type="entry name" value="MITOCHONDRIAL RNA PSEUDOURIDINE SYNTHASE"/>
    <property type="match status" value="1"/>
</dbReference>
<dbReference type="PANTHER" id="PTHR21600:SF44">
    <property type="entry name" value="RIBOSOMAL LARGE SUBUNIT PSEUDOURIDINE SYNTHASE D"/>
    <property type="match status" value="1"/>
</dbReference>
<keyword evidence="3 6" id="KW-0694">RNA-binding</keyword>
<dbReference type="GO" id="GO:0003723">
    <property type="term" value="F:RNA binding"/>
    <property type="evidence" value="ECO:0007669"/>
    <property type="project" value="UniProtKB-KW"/>
</dbReference>
<dbReference type="PROSITE" id="PS01129">
    <property type="entry name" value="PSI_RLU"/>
    <property type="match status" value="1"/>
</dbReference>
<dbReference type="InterPro" id="IPR006145">
    <property type="entry name" value="PsdUridine_synth_RsuA/RluA"/>
</dbReference>
<feature type="active site" evidence="5">
    <location>
        <position position="144"/>
    </location>
</feature>
<protein>
    <recommendedName>
        <fullName evidence="7">Pseudouridine synthase</fullName>
        <ecNumber evidence="7">5.4.99.-</ecNumber>
    </recommendedName>
</protein>
<keyword evidence="10" id="KW-1185">Reference proteome</keyword>
<evidence type="ECO:0000313" key="9">
    <source>
        <dbReference type="EMBL" id="OEH84839.1"/>
    </source>
</evidence>
<evidence type="ECO:0000313" key="10">
    <source>
        <dbReference type="Proteomes" id="UP000095255"/>
    </source>
</evidence>
<dbReference type="EMBL" id="MJAT01000036">
    <property type="protein sequence ID" value="OEH84839.1"/>
    <property type="molecule type" value="Genomic_DNA"/>
</dbReference>
<reference evidence="9 10" key="1">
    <citation type="submission" date="2016-09" db="EMBL/GenBank/DDBJ databases">
        <title>Desulfuribacillus arsenicus sp. nov., an obligately anaerobic, dissimilatory arsenic- and antimonate-reducing bacterium isolated from anoxic sediments.</title>
        <authorList>
            <person name="Abin C.A."/>
            <person name="Hollibaugh J.T."/>
        </authorList>
    </citation>
    <scope>NUCLEOTIDE SEQUENCE [LARGE SCALE GENOMIC DNA]</scope>
    <source>
        <strain evidence="9 10">MLFW-2</strain>
    </source>
</reference>
<dbReference type="Gene3D" id="3.10.290.10">
    <property type="entry name" value="RNA-binding S4 domain"/>
    <property type="match status" value="1"/>
</dbReference>
<comment type="catalytic activity">
    <reaction evidence="1 7">
        <text>a uridine in RNA = a pseudouridine in RNA</text>
        <dbReference type="Rhea" id="RHEA:48348"/>
        <dbReference type="Rhea" id="RHEA-COMP:12068"/>
        <dbReference type="Rhea" id="RHEA-COMP:12069"/>
        <dbReference type="ChEBI" id="CHEBI:65314"/>
        <dbReference type="ChEBI" id="CHEBI:65315"/>
    </reaction>
</comment>
<dbReference type="FunFam" id="3.30.2350.10:FF:000006">
    <property type="entry name" value="Pseudouridine synthase"/>
    <property type="match status" value="1"/>
</dbReference>
<dbReference type="CDD" id="cd00165">
    <property type="entry name" value="S4"/>
    <property type="match status" value="1"/>
</dbReference>
<dbReference type="SUPFAM" id="SSF55120">
    <property type="entry name" value="Pseudouridine synthase"/>
    <property type="match status" value="1"/>
</dbReference>
<evidence type="ECO:0000256" key="4">
    <source>
        <dbReference type="ARBA" id="ARBA00023235"/>
    </source>
</evidence>
<dbReference type="CDD" id="cd02869">
    <property type="entry name" value="PseudoU_synth_RluA_like"/>
    <property type="match status" value="1"/>
</dbReference>
<dbReference type="SMART" id="SM00363">
    <property type="entry name" value="S4"/>
    <property type="match status" value="1"/>
</dbReference>
<dbReference type="InterPro" id="IPR006225">
    <property type="entry name" value="PsdUridine_synth_RluC/D"/>
</dbReference>
<name>A0A1E5L4F5_9FIRM</name>
<dbReference type="NCBIfam" id="TIGR00005">
    <property type="entry name" value="rluA_subfam"/>
    <property type="match status" value="1"/>
</dbReference>
<comment type="function">
    <text evidence="7">Responsible for synthesis of pseudouridine from uracil.</text>
</comment>
<evidence type="ECO:0000259" key="8">
    <source>
        <dbReference type="SMART" id="SM00363"/>
    </source>
</evidence>
<dbReference type="EC" id="5.4.99.-" evidence="7"/>
<dbReference type="AlphaFoldDB" id="A0A1E5L4F5"/>
<comment type="similarity">
    <text evidence="2 7">Belongs to the pseudouridine synthase RluA family.</text>
</comment>
<evidence type="ECO:0000256" key="3">
    <source>
        <dbReference type="ARBA" id="ARBA00022884"/>
    </source>
</evidence>
<gene>
    <name evidence="9" type="ORF">BHU72_07800</name>
</gene>
<evidence type="ECO:0000256" key="2">
    <source>
        <dbReference type="ARBA" id="ARBA00010876"/>
    </source>
</evidence>
<evidence type="ECO:0000256" key="6">
    <source>
        <dbReference type="PROSITE-ProRule" id="PRU00182"/>
    </source>
</evidence>
<dbReference type="Proteomes" id="UP000095255">
    <property type="component" value="Unassembled WGS sequence"/>
</dbReference>
<evidence type="ECO:0000256" key="1">
    <source>
        <dbReference type="ARBA" id="ARBA00000073"/>
    </source>
</evidence>
<dbReference type="GO" id="GO:0000455">
    <property type="term" value="P:enzyme-directed rRNA pseudouridine synthesis"/>
    <property type="evidence" value="ECO:0007669"/>
    <property type="project" value="TreeGrafter"/>
</dbReference>
<keyword evidence="4 7" id="KW-0413">Isomerase</keyword>
<dbReference type="Gene3D" id="3.30.2350.10">
    <property type="entry name" value="Pseudouridine synthase"/>
    <property type="match status" value="1"/>
</dbReference>
<evidence type="ECO:0000256" key="7">
    <source>
        <dbReference type="RuleBase" id="RU362028"/>
    </source>
</evidence>
<dbReference type="GO" id="GO:0120159">
    <property type="term" value="F:rRNA pseudouridine synthase activity"/>
    <property type="evidence" value="ECO:0007669"/>
    <property type="project" value="UniProtKB-ARBA"/>
</dbReference>
<dbReference type="STRING" id="1390249.BHU72_07800"/>
<dbReference type="InterPro" id="IPR006224">
    <property type="entry name" value="PsdUridine_synth_RluA-like_CS"/>
</dbReference>